<dbReference type="AlphaFoldDB" id="A0A699T7R8"/>
<feature type="region of interest" description="Disordered" evidence="1">
    <location>
        <begin position="54"/>
        <end position="79"/>
    </location>
</feature>
<gene>
    <name evidence="2" type="ORF">Tci_878524</name>
</gene>
<accession>A0A699T7R8</accession>
<proteinExistence type="predicted"/>
<sequence length="100" mass="11385">MHEFSGNPMYVPCDSAVVGSPKNKKPYERDLLDDEKLRPFGEKIMGSVFGKVKRLSSEDESSESDEDAKTTPAMNKNFKEDKFWNMSPLLKTPVLDIKKK</sequence>
<evidence type="ECO:0000313" key="2">
    <source>
        <dbReference type="EMBL" id="GFD06555.1"/>
    </source>
</evidence>
<protein>
    <submittedName>
        <fullName evidence="2">Uncharacterized protein</fullName>
    </submittedName>
</protein>
<evidence type="ECO:0000256" key="1">
    <source>
        <dbReference type="SAM" id="MobiDB-lite"/>
    </source>
</evidence>
<reference evidence="2" key="1">
    <citation type="journal article" date="2019" name="Sci. Rep.">
        <title>Draft genome of Tanacetum cinerariifolium, the natural source of mosquito coil.</title>
        <authorList>
            <person name="Yamashiro T."/>
            <person name="Shiraishi A."/>
            <person name="Satake H."/>
            <person name="Nakayama K."/>
        </authorList>
    </citation>
    <scope>NUCLEOTIDE SEQUENCE</scope>
</reference>
<comment type="caution">
    <text evidence="2">The sequence shown here is derived from an EMBL/GenBank/DDBJ whole genome shotgun (WGS) entry which is preliminary data.</text>
</comment>
<feature type="region of interest" description="Disordered" evidence="1">
    <location>
        <begin position="1"/>
        <end position="30"/>
    </location>
</feature>
<organism evidence="2">
    <name type="scientific">Tanacetum cinerariifolium</name>
    <name type="common">Dalmatian daisy</name>
    <name type="synonym">Chrysanthemum cinerariifolium</name>
    <dbReference type="NCBI Taxonomy" id="118510"/>
    <lineage>
        <taxon>Eukaryota</taxon>
        <taxon>Viridiplantae</taxon>
        <taxon>Streptophyta</taxon>
        <taxon>Embryophyta</taxon>
        <taxon>Tracheophyta</taxon>
        <taxon>Spermatophyta</taxon>
        <taxon>Magnoliopsida</taxon>
        <taxon>eudicotyledons</taxon>
        <taxon>Gunneridae</taxon>
        <taxon>Pentapetalae</taxon>
        <taxon>asterids</taxon>
        <taxon>campanulids</taxon>
        <taxon>Asterales</taxon>
        <taxon>Asteraceae</taxon>
        <taxon>Asteroideae</taxon>
        <taxon>Anthemideae</taxon>
        <taxon>Anthemidinae</taxon>
        <taxon>Tanacetum</taxon>
    </lineage>
</organism>
<dbReference type="EMBL" id="BKCJ011225684">
    <property type="protein sequence ID" value="GFD06555.1"/>
    <property type="molecule type" value="Genomic_DNA"/>
</dbReference>
<feature type="non-terminal residue" evidence="2">
    <location>
        <position position="100"/>
    </location>
</feature>
<name>A0A699T7R8_TANCI</name>